<feature type="transmembrane region" description="Helical" evidence="7">
    <location>
        <begin position="105"/>
        <end position="126"/>
    </location>
</feature>
<evidence type="ECO:0000256" key="2">
    <source>
        <dbReference type="ARBA" id="ARBA00022475"/>
    </source>
</evidence>
<feature type="compositionally biased region" description="Basic and acidic residues" evidence="6">
    <location>
        <begin position="338"/>
        <end position="348"/>
    </location>
</feature>
<organism evidence="8 9">
    <name type="scientific">Cellulomonas fimi</name>
    <dbReference type="NCBI Taxonomy" id="1708"/>
    <lineage>
        <taxon>Bacteria</taxon>
        <taxon>Bacillati</taxon>
        <taxon>Actinomycetota</taxon>
        <taxon>Actinomycetes</taxon>
        <taxon>Micrococcales</taxon>
        <taxon>Cellulomonadaceae</taxon>
        <taxon>Cellulomonas</taxon>
    </lineage>
</organism>
<feature type="region of interest" description="Disordered" evidence="6">
    <location>
        <begin position="316"/>
        <end position="348"/>
    </location>
</feature>
<evidence type="ECO:0000256" key="5">
    <source>
        <dbReference type="ARBA" id="ARBA00023136"/>
    </source>
</evidence>
<dbReference type="AlphaFoldDB" id="A0A7Y0M156"/>
<dbReference type="PANTHER" id="PTHR32196">
    <property type="entry name" value="ABC TRANSPORTER PERMEASE PROTEIN YPHD-RELATED-RELATED"/>
    <property type="match status" value="1"/>
</dbReference>
<protein>
    <submittedName>
        <fullName evidence="8">ABC transporter permease</fullName>
    </submittedName>
</protein>
<evidence type="ECO:0000256" key="4">
    <source>
        <dbReference type="ARBA" id="ARBA00022989"/>
    </source>
</evidence>
<dbReference type="InterPro" id="IPR001851">
    <property type="entry name" value="ABC_transp_permease"/>
</dbReference>
<comment type="subcellular location">
    <subcellularLocation>
        <location evidence="1">Cell membrane</location>
        <topology evidence="1">Multi-pass membrane protein</topology>
    </subcellularLocation>
</comment>
<evidence type="ECO:0000256" key="6">
    <source>
        <dbReference type="SAM" id="MobiDB-lite"/>
    </source>
</evidence>
<feature type="transmembrane region" description="Helical" evidence="7">
    <location>
        <begin position="146"/>
        <end position="164"/>
    </location>
</feature>
<feature type="transmembrane region" description="Helical" evidence="7">
    <location>
        <begin position="76"/>
        <end position="98"/>
    </location>
</feature>
<evidence type="ECO:0000313" key="8">
    <source>
        <dbReference type="EMBL" id="NMR21696.1"/>
    </source>
</evidence>
<dbReference type="EMBL" id="JABCJJ010000052">
    <property type="protein sequence ID" value="NMR21696.1"/>
    <property type="molecule type" value="Genomic_DNA"/>
</dbReference>
<comment type="caution">
    <text evidence="8">The sequence shown here is derived from an EMBL/GenBank/DDBJ whole genome shotgun (WGS) entry which is preliminary data.</text>
</comment>
<feature type="transmembrane region" description="Helical" evidence="7">
    <location>
        <begin position="194"/>
        <end position="212"/>
    </location>
</feature>
<keyword evidence="4 7" id="KW-1133">Transmembrane helix</keyword>
<keyword evidence="9" id="KW-1185">Reference proteome</keyword>
<name>A0A7Y0M156_CELFI</name>
<keyword evidence="2" id="KW-1003">Cell membrane</keyword>
<dbReference type="GO" id="GO:0005886">
    <property type="term" value="C:plasma membrane"/>
    <property type="evidence" value="ECO:0007669"/>
    <property type="project" value="UniProtKB-SubCell"/>
</dbReference>
<gene>
    <name evidence="8" type="ORF">HIR71_15995</name>
</gene>
<feature type="transmembrane region" description="Helical" evidence="7">
    <location>
        <begin position="232"/>
        <end position="259"/>
    </location>
</feature>
<dbReference type="RefSeq" id="WP_169326060.1">
    <property type="nucleotide sequence ID" value="NZ_JABCJJ010000052.1"/>
</dbReference>
<keyword evidence="3 7" id="KW-0812">Transmembrane</keyword>
<evidence type="ECO:0000256" key="7">
    <source>
        <dbReference type="SAM" id="Phobius"/>
    </source>
</evidence>
<dbReference type="CDD" id="cd06579">
    <property type="entry name" value="TM_PBP1_transp_AraH_like"/>
    <property type="match status" value="1"/>
</dbReference>
<evidence type="ECO:0000256" key="3">
    <source>
        <dbReference type="ARBA" id="ARBA00022692"/>
    </source>
</evidence>
<keyword evidence="5 7" id="KW-0472">Membrane</keyword>
<reference evidence="8 9" key="1">
    <citation type="submission" date="2020-04" db="EMBL/GenBank/DDBJ databases">
        <title>Sequencing and Assembly of C. fimi.</title>
        <authorList>
            <person name="Ramsey A.R."/>
        </authorList>
    </citation>
    <scope>NUCLEOTIDE SEQUENCE [LARGE SCALE GENOMIC DNA]</scope>
    <source>
        <strain evidence="8 9">SB</strain>
    </source>
</reference>
<dbReference type="Pfam" id="PF02653">
    <property type="entry name" value="BPD_transp_2"/>
    <property type="match status" value="1"/>
</dbReference>
<evidence type="ECO:0000313" key="9">
    <source>
        <dbReference type="Proteomes" id="UP000562124"/>
    </source>
</evidence>
<dbReference type="GO" id="GO:0022857">
    <property type="term" value="F:transmembrane transporter activity"/>
    <property type="evidence" value="ECO:0007669"/>
    <property type="project" value="InterPro"/>
</dbReference>
<evidence type="ECO:0000256" key="1">
    <source>
        <dbReference type="ARBA" id="ARBA00004651"/>
    </source>
</evidence>
<sequence>MITITVVLVIGALLSPYFLSEANFRNILITGAVVSVLAVGQFMVIVTAGIDLSVGAVASFSTVASAVLMAQGRSAWSTVALSLLACGVIGLVNGALVVYARITPFIATLGMLGVVQGLAYLVQGGTYVRIENQAFIGLFSGDVGGVPRQVLIFALVTVIFAVLMRWSTFGRQLYAIGGNAEAAHLSGLPVKRNVVAAYVISAALASIAGFMLAAQLGEGSSRLGQGLELDSIAAAVVGGASLFGGLGSPAAAVLGGLLIGTISNIMNLRGVAAEPQLIIKGFLILFAVFVTSGKGADLRGSLGAMAKSVLFHRRPLGSAGTPATDEDSPAVSPNGESQPREPHTRTSK</sequence>
<feature type="transmembrane region" description="Helical" evidence="7">
    <location>
        <begin position="24"/>
        <end position="45"/>
    </location>
</feature>
<accession>A0A7Y0M156</accession>
<proteinExistence type="predicted"/>
<dbReference type="Proteomes" id="UP000562124">
    <property type="component" value="Unassembled WGS sequence"/>
</dbReference>